<dbReference type="SUPFAM" id="SSF51905">
    <property type="entry name" value="FAD/NAD(P)-binding domain"/>
    <property type="match status" value="1"/>
</dbReference>
<dbReference type="EMBL" id="JAGIQL010000025">
    <property type="protein sequence ID" value="MBP0457654.1"/>
    <property type="molecule type" value="Genomic_DNA"/>
</dbReference>
<protein>
    <submittedName>
        <fullName evidence="1">Lycopene cyclase</fullName>
    </submittedName>
</protein>
<keyword evidence="2" id="KW-1185">Reference proteome</keyword>
<gene>
    <name evidence="1" type="ORF">JFN87_09095</name>
</gene>
<dbReference type="Gene3D" id="3.50.50.60">
    <property type="entry name" value="FAD/NAD(P)-binding domain"/>
    <property type="match status" value="1"/>
</dbReference>
<dbReference type="Proteomes" id="UP000670475">
    <property type="component" value="Unassembled WGS sequence"/>
</dbReference>
<proteinExistence type="predicted"/>
<sequence>MRDADVIIVGAGAAGLSLARYLTASAGPGRRVPSVTVVEPPPGPSRSRPRTWCFWEEGEGRNDEFVSASWQHTRIRDADGRPITGTSPYRYKMIRSEHYLPALTEQLTAHDGFQHVSATVTAITDGPHGARVIGVDAQGRTVDLVGRWAFDSRPPRPLPAARTTLFQHFLGHFVETSTDRFDASVADLMDFRTPQPAGGLSFAYVLPFSPRHALVEYTEFSPRPLTKAAYEAALDHYTRRIRPLGPYTVTGTEHGVIPMTDASFARRHGRSVFAIGTAGGATRPATGYTFATIQRQSAAIAEACRSGRRPLPPRAHKRRHLTMDAAWLRALASGRIDGPAFFTRLFADNPLPHVLSFLQGTSTPLQDMRLGLHCPVAAMTHSLAELPLLPRRAAPAHHTGTPSTLPGKSPH</sequence>
<accession>A0A940MAB4</accession>
<organism evidence="1 2">
    <name type="scientific">Streptomyces montanisoli</name>
    <dbReference type="NCBI Taxonomy" id="2798581"/>
    <lineage>
        <taxon>Bacteria</taxon>
        <taxon>Bacillati</taxon>
        <taxon>Actinomycetota</taxon>
        <taxon>Actinomycetes</taxon>
        <taxon>Kitasatosporales</taxon>
        <taxon>Streptomycetaceae</taxon>
        <taxon>Streptomyces</taxon>
    </lineage>
</organism>
<dbReference type="RefSeq" id="WP_209339420.1">
    <property type="nucleotide sequence ID" value="NZ_JAGIQL010000025.1"/>
</dbReference>
<comment type="caution">
    <text evidence="1">The sequence shown here is derived from an EMBL/GenBank/DDBJ whole genome shotgun (WGS) entry which is preliminary data.</text>
</comment>
<dbReference type="AlphaFoldDB" id="A0A940MAB4"/>
<evidence type="ECO:0000313" key="1">
    <source>
        <dbReference type="EMBL" id="MBP0457654.1"/>
    </source>
</evidence>
<dbReference type="InterPro" id="IPR036188">
    <property type="entry name" value="FAD/NAD-bd_sf"/>
</dbReference>
<dbReference type="Pfam" id="PF05834">
    <property type="entry name" value="Lycopene_cycl"/>
    <property type="match status" value="1"/>
</dbReference>
<reference evidence="1" key="1">
    <citation type="submission" date="2021-03" db="EMBL/GenBank/DDBJ databases">
        <title>Whole genome sequence of Streptomyces bomunensis MMS17-BM035.</title>
        <authorList>
            <person name="Lee J.H."/>
        </authorList>
    </citation>
    <scope>NUCLEOTIDE SEQUENCE</scope>
    <source>
        <strain evidence="1">MMS17-BM035</strain>
    </source>
</reference>
<evidence type="ECO:0000313" key="2">
    <source>
        <dbReference type="Proteomes" id="UP000670475"/>
    </source>
</evidence>
<name>A0A940MAB4_9ACTN</name>